<sequence>MDVVIRVAEPKDVSALYQVETSVFGESVYPDFFFRQAIELWPRLVVVAEDSQQGVVGYILAATAERNDQLWIMSLAVLANFRKRGLARQLLAEVIDSACQKGVTEISLTVHPDNPAIALYESFGFEKQQKSADYFGQQQPRFRMTLSNPLKEVME</sequence>
<dbReference type="Pfam" id="PF00583">
    <property type="entry name" value="Acetyltransf_1"/>
    <property type="match status" value="1"/>
</dbReference>
<dbReference type="AlphaFoldDB" id="A0A432ZRP5"/>
<reference evidence="4 5" key="1">
    <citation type="journal article" date="2011" name="Front. Microbiol.">
        <title>Genomic signatures of strain selection and enhancement in Bacillus atrophaeus var. globigii, a historical biowarfare simulant.</title>
        <authorList>
            <person name="Gibbons H.S."/>
            <person name="Broomall S.M."/>
            <person name="McNew L.A."/>
            <person name="Daligault H."/>
            <person name="Chapman C."/>
            <person name="Bruce D."/>
            <person name="Karavis M."/>
            <person name="Krepps M."/>
            <person name="McGregor P.A."/>
            <person name="Hong C."/>
            <person name="Park K.H."/>
            <person name="Akmal A."/>
            <person name="Feldman A."/>
            <person name="Lin J.S."/>
            <person name="Chang W.E."/>
            <person name="Higgs B.W."/>
            <person name="Demirev P."/>
            <person name="Lindquist J."/>
            <person name="Liem A."/>
            <person name="Fochler E."/>
            <person name="Read T.D."/>
            <person name="Tapia R."/>
            <person name="Johnson S."/>
            <person name="Bishop-Lilly K.A."/>
            <person name="Detter C."/>
            <person name="Han C."/>
            <person name="Sozhamannan S."/>
            <person name="Rosenzweig C.N."/>
            <person name="Skowronski E.W."/>
        </authorList>
    </citation>
    <scope>NUCLEOTIDE SEQUENCE [LARGE SCALE GENOMIC DNA]</scope>
    <source>
        <strain evidence="4 5">CC-PW-9</strain>
    </source>
</reference>
<keyword evidence="5" id="KW-1185">Reference proteome</keyword>
<accession>A0A432ZRP5</accession>
<evidence type="ECO:0000313" key="4">
    <source>
        <dbReference type="EMBL" id="RUO80577.1"/>
    </source>
</evidence>
<feature type="domain" description="N-acetyltransferase" evidence="3">
    <location>
        <begin position="3"/>
        <end position="149"/>
    </location>
</feature>
<evidence type="ECO:0000259" key="3">
    <source>
        <dbReference type="PROSITE" id="PS51186"/>
    </source>
</evidence>
<dbReference type="CDD" id="cd04301">
    <property type="entry name" value="NAT_SF"/>
    <property type="match status" value="1"/>
</dbReference>
<dbReference type="PANTHER" id="PTHR42919">
    <property type="entry name" value="N-ALPHA-ACETYLTRANSFERASE"/>
    <property type="match status" value="1"/>
</dbReference>
<evidence type="ECO:0000313" key="5">
    <source>
        <dbReference type="Proteomes" id="UP000287996"/>
    </source>
</evidence>
<evidence type="ECO:0000256" key="1">
    <source>
        <dbReference type="ARBA" id="ARBA00022679"/>
    </source>
</evidence>
<dbReference type="SUPFAM" id="SSF55729">
    <property type="entry name" value="Acyl-CoA N-acyltransferases (Nat)"/>
    <property type="match status" value="1"/>
</dbReference>
<dbReference type="PROSITE" id="PS51186">
    <property type="entry name" value="GNAT"/>
    <property type="match status" value="1"/>
</dbReference>
<dbReference type="EMBL" id="PIQH01000004">
    <property type="protein sequence ID" value="RUO80577.1"/>
    <property type="molecule type" value="Genomic_DNA"/>
</dbReference>
<protein>
    <submittedName>
        <fullName evidence="4">GNAT family N-acetyltransferase</fullName>
    </submittedName>
</protein>
<name>A0A432ZRP5_9GAMM</name>
<dbReference type="InterPro" id="IPR051556">
    <property type="entry name" value="N-term/lysine_N-AcTrnsfr"/>
</dbReference>
<dbReference type="InterPro" id="IPR016181">
    <property type="entry name" value="Acyl_CoA_acyltransferase"/>
</dbReference>
<dbReference type="InterPro" id="IPR000182">
    <property type="entry name" value="GNAT_dom"/>
</dbReference>
<dbReference type="OrthoDB" id="5187710at2"/>
<dbReference type="GO" id="GO:0016747">
    <property type="term" value="F:acyltransferase activity, transferring groups other than amino-acyl groups"/>
    <property type="evidence" value="ECO:0007669"/>
    <property type="project" value="InterPro"/>
</dbReference>
<evidence type="ECO:0000256" key="2">
    <source>
        <dbReference type="ARBA" id="ARBA00023315"/>
    </source>
</evidence>
<proteinExistence type="predicted"/>
<dbReference type="Proteomes" id="UP000287996">
    <property type="component" value="Unassembled WGS sequence"/>
</dbReference>
<comment type="caution">
    <text evidence="4">The sequence shown here is derived from an EMBL/GenBank/DDBJ whole genome shotgun (WGS) entry which is preliminary data.</text>
</comment>
<organism evidence="4 5">
    <name type="scientific">Idiomarina tyrosinivorans</name>
    <dbReference type="NCBI Taxonomy" id="1445662"/>
    <lineage>
        <taxon>Bacteria</taxon>
        <taxon>Pseudomonadati</taxon>
        <taxon>Pseudomonadota</taxon>
        <taxon>Gammaproteobacteria</taxon>
        <taxon>Alteromonadales</taxon>
        <taxon>Idiomarinaceae</taxon>
        <taxon>Idiomarina</taxon>
    </lineage>
</organism>
<gene>
    <name evidence="4" type="ORF">CWI84_05830</name>
</gene>
<keyword evidence="1 4" id="KW-0808">Transferase</keyword>
<dbReference type="Gene3D" id="3.40.630.30">
    <property type="match status" value="1"/>
</dbReference>
<keyword evidence="2" id="KW-0012">Acyltransferase</keyword>
<dbReference type="PANTHER" id="PTHR42919:SF8">
    <property type="entry name" value="N-ALPHA-ACETYLTRANSFERASE 50"/>
    <property type="match status" value="1"/>
</dbReference>
<dbReference type="RefSeq" id="WP_126841635.1">
    <property type="nucleotide sequence ID" value="NZ_PIQH01000004.1"/>
</dbReference>